<dbReference type="Proteomes" id="UP000762676">
    <property type="component" value="Unassembled WGS sequence"/>
</dbReference>
<feature type="region of interest" description="Disordered" evidence="1">
    <location>
        <begin position="31"/>
        <end position="59"/>
    </location>
</feature>
<accession>A0AAV4II57</accession>
<comment type="caution">
    <text evidence="2">The sequence shown here is derived from an EMBL/GenBank/DDBJ whole genome shotgun (WGS) entry which is preliminary data.</text>
</comment>
<sequence>MGGDCGTWDWSAARDARGTTLLSVGKQCHVRVRDGPWSQEKTPRQRSERTSPDQITSPVRQTRDYNRYTGLTTVDAHPARPLSQACHSLDQPHITTTMTVQNIRDIS</sequence>
<evidence type="ECO:0000313" key="2">
    <source>
        <dbReference type="EMBL" id="GFS09200.1"/>
    </source>
</evidence>
<evidence type="ECO:0000313" key="3">
    <source>
        <dbReference type="Proteomes" id="UP000762676"/>
    </source>
</evidence>
<keyword evidence="3" id="KW-1185">Reference proteome</keyword>
<protein>
    <submittedName>
        <fullName evidence="2">Uncharacterized protein</fullName>
    </submittedName>
</protein>
<feature type="compositionally biased region" description="Basic and acidic residues" evidence="1">
    <location>
        <begin position="41"/>
        <end position="51"/>
    </location>
</feature>
<name>A0AAV4II57_9GAST</name>
<reference evidence="2 3" key="1">
    <citation type="journal article" date="2021" name="Elife">
        <title>Chloroplast acquisition without the gene transfer in kleptoplastic sea slugs, Plakobranchus ocellatus.</title>
        <authorList>
            <person name="Maeda T."/>
            <person name="Takahashi S."/>
            <person name="Yoshida T."/>
            <person name="Shimamura S."/>
            <person name="Takaki Y."/>
            <person name="Nagai Y."/>
            <person name="Toyoda A."/>
            <person name="Suzuki Y."/>
            <person name="Arimoto A."/>
            <person name="Ishii H."/>
            <person name="Satoh N."/>
            <person name="Nishiyama T."/>
            <person name="Hasebe M."/>
            <person name="Maruyama T."/>
            <person name="Minagawa J."/>
            <person name="Obokata J."/>
            <person name="Shigenobu S."/>
        </authorList>
    </citation>
    <scope>NUCLEOTIDE SEQUENCE [LARGE SCALE GENOMIC DNA]</scope>
</reference>
<proteinExistence type="predicted"/>
<dbReference type="AlphaFoldDB" id="A0AAV4II57"/>
<organism evidence="2 3">
    <name type="scientific">Elysia marginata</name>
    <dbReference type="NCBI Taxonomy" id="1093978"/>
    <lineage>
        <taxon>Eukaryota</taxon>
        <taxon>Metazoa</taxon>
        <taxon>Spiralia</taxon>
        <taxon>Lophotrochozoa</taxon>
        <taxon>Mollusca</taxon>
        <taxon>Gastropoda</taxon>
        <taxon>Heterobranchia</taxon>
        <taxon>Euthyneura</taxon>
        <taxon>Panpulmonata</taxon>
        <taxon>Sacoglossa</taxon>
        <taxon>Placobranchoidea</taxon>
        <taxon>Plakobranchidae</taxon>
        <taxon>Elysia</taxon>
    </lineage>
</organism>
<gene>
    <name evidence="2" type="ORF">ElyMa_003032200</name>
</gene>
<evidence type="ECO:0000256" key="1">
    <source>
        <dbReference type="SAM" id="MobiDB-lite"/>
    </source>
</evidence>
<dbReference type="EMBL" id="BMAT01006261">
    <property type="protein sequence ID" value="GFS09200.1"/>
    <property type="molecule type" value="Genomic_DNA"/>
</dbReference>